<keyword evidence="3" id="KW-1185">Reference proteome</keyword>
<protein>
    <submittedName>
        <fullName evidence="2">Uncharacterized protein</fullName>
    </submittedName>
</protein>
<keyword evidence="2" id="KW-0614">Plasmid</keyword>
<dbReference type="EMBL" id="CP115167">
    <property type="protein sequence ID" value="WDA60618.1"/>
    <property type="molecule type" value="Genomic_DNA"/>
</dbReference>
<evidence type="ECO:0000313" key="3">
    <source>
        <dbReference type="Proteomes" id="UP001217044"/>
    </source>
</evidence>
<accession>A0ABY7V5X8</accession>
<feature type="region of interest" description="Disordered" evidence="1">
    <location>
        <begin position="89"/>
        <end position="109"/>
    </location>
</feature>
<organism evidence="2 3">
    <name type="scientific">Deinococcus aquaticus</name>
    <dbReference type="NCBI Taxonomy" id="328692"/>
    <lineage>
        <taxon>Bacteria</taxon>
        <taxon>Thermotogati</taxon>
        <taxon>Deinococcota</taxon>
        <taxon>Deinococci</taxon>
        <taxon>Deinococcales</taxon>
        <taxon>Deinococcaceae</taxon>
        <taxon>Deinococcus</taxon>
    </lineage>
</organism>
<name>A0ABY7V5X8_9DEIO</name>
<dbReference type="RefSeq" id="WP_273991366.1">
    <property type="nucleotide sequence ID" value="NZ_BAABQT010000029.1"/>
</dbReference>
<feature type="compositionally biased region" description="Pro residues" evidence="1">
    <location>
        <begin position="94"/>
        <end position="103"/>
    </location>
</feature>
<evidence type="ECO:0000256" key="1">
    <source>
        <dbReference type="SAM" id="MobiDB-lite"/>
    </source>
</evidence>
<dbReference type="Proteomes" id="UP001217044">
    <property type="component" value="Plasmid pDATS02"/>
</dbReference>
<gene>
    <name evidence="2" type="ORF">M8445_16765</name>
</gene>
<reference evidence="2 3" key="1">
    <citation type="submission" date="2022-12" db="EMBL/GenBank/DDBJ databases">
        <title>Genome Sequence of Deinococcus aquaticus Type Strain PB314.</title>
        <authorList>
            <person name="Albert C."/>
            <person name="Hill J."/>
            <person name="Boren L."/>
            <person name="Scholz-Ng S."/>
            <person name="Fatema N."/>
            <person name="Grosso R."/>
            <person name="Soboslay E."/>
            <person name="Tuohy J."/>
        </authorList>
    </citation>
    <scope>NUCLEOTIDE SEQUENCE [LARGE SCALE GENOMIC DNA]</scope>
    <source>
        <strain evidence="2 3">PB-314</strain>
        <plasmid evidence="2 3">pDATS02</plasmid>
    </source>
</reference>
<sequence>MLTAQDAARIHQEHNPNLTPQEQARREVDKLVRGYVQVTALKGTSLDLTLARVDLTTEIAQEFNRLGYGVTYELLDGIPNGKMRVTWPQVPWQGPKPPPPADPPQVMKVSTPWPARLLRRLGLT</sequence>
<proteinExistence type="predicted"/>
<geneLocation type="plasmid" evidence="2 3">
    <name>pDATS02</name>
</geneLocation>
<evidence type="ECO:0000313" key="2">
    <source>
        <dbReference type="EMBL" id="WDA60618.1"/>
    </source>
</evidence>
<feature type="region of interest" description="Disordered" evidence="1">
    <location>
        <begin position="1"/>
        <end position="24"/>
    </location>
</feature>